<gene>
    <name evidence="7" type="ORF">A3I29_04195</name>
</gene>
<dbReference type="GO" id="GO:0016020">
    <property type="term" value="C:membrane"/>
    <property type="evidence" value="ECO:0007669"/>
    <property type="project" value="UniProtKB-SubCell"/>
</dbReference>
<proteinExistence type="predicted"/>
<dbReference type="STRING" id="1798689.A3I29_04195"/>
<feature type="transmembrane region" description="Helical" evidence="5">
    <location>
        <begin position="100"/>
        <end position="121"/>
    </location>
</feature>
<evidence type="ECO:0000256" key="2">
    <source>
        <dbReference type="ARBA" id="ARBA00022692"/>
    </source>
</evidence>
<feature type="transmembrane region" description="Helical" evidence="5">
    <location>
        <begin position="68"/>
        <end position="88"/>
    </location>
</feature>
<feature type="transmembrane region" description="Helical" evidence="5">
    <location>
        <begin position="133"/>
        <end position="150"/>
    </location>
</feature>
<dbReference type="EMBL" id="MFQK01000039">
    <property type="protein sequence ID" value="OGH80613.1"/>
    <property type="molecule type" value="Genomic_DNA"/>
</dbReference>
<feature type="transmembrane region" description="Helical" evidence="5">
    <location>
        <begin position="12"/>
        <end position="33"/>
    </location>
</feature>
<evidence type="ECO:0000256" key="5">
    <source>
        <dbReference type="SAM" id="Phobius"/>
    </source>
</evidence>
<comment type="caution">
    <text evidence="7">The sequence shown here is derived from an EMBL/GenBank/DDBJ whole genome shotgun (WGS) entry which is preliminary data.</text>
</comment>
<feature type="transmembrane region" description="Helical" evidence="5">
    <location>
        <begin position="195"/>
        <end position="214"/>
    </location>
</feature>
<keyword evidence="3 5" id="KW-1133">Transmembrane helix</keyword>
<keyword evidence="2 5" id="KW-0812">Transmembrane</keyword>
<evidence type="ECO:0000256" key="4">
    <source>
        <dbReference type="ARBA" id="ARBA00023136"/>
    </source>
</evidence>
<evidence type="ECO:0000256" key="1">
    <source>
        <dbReference type="ARBA" id="ARBA00004141"/>
    </source>
</evidence>
<evidence type="ECO:0000259" key="6">
    <source>
        <dbReference type="Pfam" id="PF04932"/>
    </source>
</evidence>
<organism evidence="7 8">
    <name type="scientific">Candidatus Magasanikbacteria bacterium RIFCSPLOWO2_02_FULL_44_11</name>
    <dbReference type="NCBI Taxonomy" id="1798689"/>
    <lineage>
        <taxon>Bacteria</taxon>
        <taxon>Candidatus Magasanikiibacteriota</taxon>
    </lineage>
</organism>
<feature type="transmembrane region" description="Helical" evidence="5">
    <location>
        <begin position="170"/>
        <end position="188"/>
    </location>
</feature>
<feature type="transmembrane region" description="Helical" evidence="5">
    <location>
        <begin position="354"/>
        <end position="373"/>
    </location>
</feature>
<feature type="transmembrane region" description="Helical" evidence="5">
    <location>
        <begin position="438"/>
        <end position="457"/>
    </location>
</feature>
<dbReference type="InterPro" id="IPR011990">
    <property type="entry name" value="TPR-like_helical_dom_sf"/>
</dbReference>
<dbReference type="Pfam" id="PF04932">
    <property type="entry name" value="Wzy_C"/>
    <property type="match status" value="1"/>
</dbReference>
<protein>
    <recommendedName>
        <fullName evidence="6">O-antigen ligase-related domain-containing protein</fullName>
    </recommendedName>
</protein>
<feature type="transmembrane region" description="Helical" evidence="5">
    <location>
        <begin position="247"/>
        <end position="264"/>
    </location>
</feature>
<sequence>MQQFLVRAIKILIYTSFFVPLLVLPKSFIFPFIVPKIVVFRAIVTAMAGCYGLLLLSNYKKFAPPKTLVLLGVSLFMASFTISTFTGVDSYHSFWDNHERMLGLFTILHYFIYFVIVSVTFKTWSDWKTTLQIFLLAGTAVMVIGVMQVGNPQLLLNQGSPRVASTLGNSIYVGGYGLFLFFVALLLSLKERNTVWRVVEIICAVFAILGMFYSGTRGSFLGWMVGLTLLLALYSIFLKEHRRIRHALWGIGGLVLVAFFFLYFNRHSPFVQNIPTVGRVLSTSIESVKNSPRYLAWGSAVNSWKERPVFGWGPNNFFYAYNQHYNPRVLEFGYGETWFDNAHNIIMNTLSVQGLFGVVSYLLIYIFGAIMLVRGYRRGFLNREIFIVGLAFLVSHLVQNITVFENPTSYLYFMFWLAMIASLSKPKSEVIETISRPITTPAWVSMTVTVFIIIFVFDIQPARANMTTINALRAIRTDPTRSVPLIKEAFALSTPHIDDIRSDLSIQILPLVSGYYQKIGLQKSTELLEMLEEALNKNIDLHPRDIRVYLTLNQLYSVWLTITNDTLYLLKSEAIAEESLRHSPRRQQIIYSLATIKLQLGKNAEAVKLLEGTLQDDPKIAEGYLRLSVAYNIAGQPDRALSTLEAVKQDAFTMTPDEDKTWNEIMAALLAAKIK</sequence>
<feature type="transmembrane region" description="Helical" evidence="5">
    <location>
        <begin position="385"/>
        <end position="404"/>
    </location>
</feature>
<keyword evidence="4 5" id="KW-0472">Membrane</keyword>
<dbReference type="PANTHER" id="PTHR37422">
    <property type="entry name" value="TEICHURONIC ACID BIOSYNTHESIS PROTEIN TUAE"/>
    <property type="match status" value="1"/>
</dbReference>
<dbReference type="InterPro" id="IPR051533">
    <property type="entry name" value="WaaL-like"/>
</dbReference>
<dbReference type="Proteomes" id="UP000178726">
    <property type="component" value="Unassembled WGS sequence"/>
</dbReference>
<dbReference type="InterPro" id="IPR007016">
    <property type="entry name" value="O-antigen_ligase-rel_domated"/>
</dbReference>
<feature type="transmembrane region" description="Helical" evidence="5">
    <location>
        <begin position="39"/>
        <end position="56"/>
    </location>
</feature>
<feature type="domain" description="O-antigen ligase-related" evidence="6">
    <location>
        <begin position="203"/>
        <end position="362"/>
    </location>
</feature>
<accession>A0A1F6NA84</accession>
<reference evidence="7 8" key="1">
    <citation type="journal article" date="2016" name="Nat. Commun.">
        <title>Thousands of microbial genomes shed light on interconnected biogeochemical processes in an aquifer system.</title>
        <authorList>
            <person name="Anantharaman K."/>
            <person name="Brown C.T."/>
            <person name="Hug L.A."/>
            <person name="Sharon I."/>
            <person name="Castelle C.J."/>
            <person name="Probst A.J."/>
            <person name="Thomas B.C."/>
            <person name="Singh A."/>
            <person name="Wilkins M.J."/>
            <person name="Karaoz U."/>
            <person name="Brodie E.L."/>
            <person name="Williams K.H."/>
            <person name="Hubbard S.S."/>
            <person name="Banfield J.F."/>
        </authorList>
    </citation>
    <scope>NUCLEOTIDE SEQUENCE [LARGE SCALE GENOMIC DNA]</scope>
</reference>
<dbReference type="Gene3D" id="1.25.40.10">
    <property type="entry name" value="Tetratricopeptide repeat domain"/>
    <property type="match status" value="1"/>
</dbReference>
<evidence type="ECO:0000313" key="8">
    <source>
        <dbReference type="Proteomes" id="UP000178726"/>
    </source>
</evidence>
<dbReference type="PANTHER" id="PTHR37422:SF13">
    <property type="entry name" value="LIPOPOLYSACCHARIDE BIOSYNTHESIS PROTEIN PA4999-RELATED"/>
    <property type="match status" value="1"/>
</dbReference>
<dbReference type="SUPFAM" id="SSF48452">
    <property type="entry name" value="TPR-like"/>
    <property type="match status" value="1"/>
</dbReference>
<name>A0A1F6NA84_9BACT</name>
<evidence type="ECO:0000313" key="7">
    <source>
        <dbReference type="EMBL" id="OGH80613.1"/>
    </source>
</evidence>
<feature type="transmembrane region" description="Helical" evidence="5">
    <location>
        <begin position="220"/>
        <end position="238"/>
    </location>
</feature>
<dbReference type="AlphaFoldDB" id="A0A1F6NA84"/>
<comment type="subcellular location">
    <subcellularLocation>
        <location evidence="1">Membrane</location>
        <topology evidence="1">Multi-pass membrane protein</topology>
    </subcellularLocation>
</comment>
<evidence type="ECO:0000256" key="3">
    <source>
        <dbReference type="ARBA" id="ARBA00022989"/>
    </source>
</evidence>